<feature type="compositionally biased region" description="Basic residues" evidence="1">
    <location>
        <begin position="610"/>
        <end position="621"/>
    </location>
</feature>
<dbReference type="HOGENOM" id="CLU_261868_0_0_1"/>
<feature type="compositionally biased region" description="Basic residues" evidence="1">
    <location>
        <begin position="1104"/>
        <end position="1114"/>
    </location>
</feature>
<feature type="compositionally biased region" description="Pro residues" evidence="1">
    <location>
        <begin position="1"/>
        <end position="14"/>
    </location>
</feature>
<feature type="region of interest" description="Disordered" evidence="1">
    <location>
        <begin position="1151"/>
        <end position="1398"/>
    </location>
</feature>
<evidence type="ECO:0000313" key="2">
    <source>
        <dbReference type="EnsemblPlants" id="OPUNC04G14330.1"/>
    </source>
</evidence>
<reference evidence="2" key="1">
    <citation type="submission" date="2015-04" db="UniProtKB">
        <authorList>
            <consortium name="EnsemblPlants"/>
        </authorList>
    </citation>
    <scope>IDENTIFICATION</scope>
</reference>
<feature type="compositionally biased region" description="Basic and acidic residues" evidence="1">
    <location>
        <begin position="622"/>
        <end position="631"/>
    </location>
</feature>
<feature type="compositionally biased region" description="Basic and acidic residues" evidence="1">
    <location>
        <begin position="1201"/>
        <end position="1214"/>
    </location>
</feature>
<dbReference type="eggNOG" id="ENOG502S6HJ">
    <property type="taxonomic scope" value="Eukaryota"/>
</dbReference>
<dbReference type="Proteomes" id="UP000026962">
    <property type="component" value="Chromosome 4"/>
</dbReference>
<feature type="compositionally biased region" description="Low complexity" evidence="1">
    <location>
        <begin position="1318"/>
        <end position="1338"/>
    </location>
</feature>
<feature type="compositionally biased region" description="Basic residues" evidence="1">
    <location>
        <begin position="886"/>
        <end position="895"/>
    </location>
</feature>
<organism evidence="2">
    <name type="scientific">Oryza punctata</name>
    <name type="common">Red rice</name>
    <dbReference type="NCBI Taxonomy" id="4537"/>
    <lineage>
        <taxon>Eukaryota</taxon>
        <taxon>Viridiplantae</taxon>
        <taxon>Streptophyta</taxon>
        <taxon>Embryophyta</taxon>
        <taxon>Tracheophyta</taxon>
        <taxon>Spermatophyta</taxon>
        <taxon>Magnoliopsida</taxon>
        <taxon>Liliopsida</taxon>
        <taxon>Poales</taxon>
        <taxon>Poaceae</taxon>
        <taxon>BOP clade</taxon>
        <taxon>Oryzoideae</taxon>
        <taxon>Oryzeae</taxon>
        <taxon>Oryzinae</taxon>
        <taxon>Oryza</taxon>
    </lineage>
</organism>
<sequence length="1398" mass="150388">MAASPSLPPPPPPHARSDSGEAPVSLFIDTDLGTRFALLAAGDSTMRDLKSMVAAEHATAFPDIGPVAVKSFQVRRKGALYHLSDLMTIRSAFAKIKAGCFLHVKMTVVVTDSHCCRDTSMEDRGKSSEGCPGAEVHVDKCVLKIPAPILQIANRRLPGLENSSIAVMEKKRKRSQPEATREVVSAQEMTKPSSGAVEVPGSIGQVLLHKNNQELQGDDAYNVELTSRDNSGCEGTKHVQLMSDAQGATDLASDQGIDDLVHKAYKDPITQYMVNSSGVVAGAEKSTQGRCDEGAAETSKMEKASKSKSILEEIQSAGNTSQGRKRKKAKKVNSVDMASLDIADQCGTKHVQLMSDAQATADLVADRGIDDLVHKEYKDPNIGDMVNSSDVVAGAEKSTKGRHDEGVVETSKMEKASTSKSVAKKQKKAKKVSSVDMASLDIAGEKDQCGSKHVQFVSDAQATTDSVADKGLDDLVHKEYKDPTMGDMVNSSELIAGAGESTKVRHDESGIETTKLEKSSKSILEEIQSVGHNSQQKKRKKAKKVSSVDSESLDIAAEKDQCGYGENLVKSDKLATQGKIVNDPIDQHISSNVLSEGPNVIENPCGDGRQKKKKKKKKTKHHSESSKDVGPIHDVTKSLLTNEISIQNTNVSPLDPKQIILATTGVGTVGHQTKFDVSLDVAAAKVIDEVLADLRCTDNIRKDLDQCQLTEQKHQGSDVLGVHGNTVDKGALSAVLPPKYPAAIHSDAPISSPSHNKAKGEKLEVLPTVHDLSHFSGGVPEENAIAELRESVSLRPSDNTSVSNNISTENVVVQDDDKKKATKRQRKKISLKHVPIDNGKTIQSLDEQVDRVAIEDLNGSIATKADLVQGGSVIDGPAGTVENVQKKSRSTKIRTPKVQQANPSAHFEDSKSAKDSQGKCVSYIAESGTHSNETAVGAPTQSCAVQEDATALRTSTPSARKGRKKSSKTGLQSQNSALDHGSDVDLMNYKAERITASPKKSTVAVEPNEKINFLDHFSPKGTNDQYVSAENKENDREETVRKVEDESNKRELDMQSQLADNAKPNYLLQSHHIEKTTSINNSPGDVGVPSDSTQNMDIADGNVKKGKQKKRKKKPDLLNSVPQKVDPNSDHRDIDNGVQDLSFSVAQEGRMEHDGKENNNNEIWNSSMLTQDPKGATCDSSLVKKLNQSKSGSDNQGNLPIDKDHALMDKEQRKSSSQTKPHAENKNFDRFINGKADPNSKSIRNLVKSFSMSPPASSDSTQGTPQNSRFRLAARKVPKKRYEQTSGKSKKDKGTGTIFNDASSDGSEDELGIGSEKAAIGTSSDDASSSADSGISSAAHDDSGEPDDDGNASLSQKSRKGGLGSILRGSCSYKKAKQKQAEQLDDTEVPDSQPMDIF</sequence>
<feature type="region of interest" description="Disordered" evidence="1">
    <location>
        <begin position="497"/>
        <end position="552"/>
    </location>
</feature>
<feature type="compositionally biased region" description="Polar residues" evidence="1">
    <location>
        <begin position="968"/>
        <end position="977"/>
    </location>
</feature>
<feature type="region of interest" description="Disordered" evidence="1">
    <location>
        <begin position="169"/>
        <end position="198"/>
    </location>
</feature>
<dbReference type="Gramene" id="OPUNC04G14330.1">
    <property type="protein sequence ID" value="OPUNC04G14330.1"/>
    <property type="gene ID" value="OPUNC04G14330"/>
</dbReference>
<proteinExistence type="predicted"/>
<dbReference type="EnsemblPlants" id="OPUNC04G14330.1">
    <property type="protein sequence ID" value="OPUNC04G14330.1"/>
    <property type="gene ID" value="OPUNC04G14330"/>
</dbReference>
<feature type="region of interest" description="Disordered" evidence="1">
    <location>
        <begin position="395"/>
        <end position="425"/>
    </location>
</feature>
<accession>A0A0E0KS12</accession>
<feature type="region of interest" description="Disordered" evidence="1">
    <location>
        <begin position="1014"/>
        <end position="1053"/>
    </location>
</feature>
<feature type="region of interest" description="Disordered" evidence="1">
    <location>
        <begin position="883"/>
        <end position="913"/>
    </location>
</feature>
<name>A0A0E0KS12_ORYPU</name>
<feature type="compositionally biased region" description="Basic and acidic residues" evidence="1">
    <location>
        <begin position="1030"/>
        <end position="1053"/>
    </location>
</feature>
<feature type="region of interest" description="Disordered" evidence="1">
    <location>
        <begin position="946"/>
        <end position="984"/>
    </location>
</feature>
<feature type="region of interest" description="Disordered" evidence="1">
    <location>
        <begin position="589"/>
        <end position="631"/>
    </location>
</feature>
<evidence type="ECO:0000256" key="1">
    <source>
        <dbReference type="SAM" id="MobiDB-lite"/>
    </source>
</evidence>
<feature type="compositionally biased region" description="Low complexity" evidence="1">
    <location>
        <begin position="1249"/>
        <end position="1260"/>
    </location>
</feature>
<reference evidence="2" key="2">
    <citation type="submission" date="2018-05" db="EMBL/GenBank/DDBJ databases">
        <title>OpunRS2 (Oryza punctata Reference Sequence Version 2).</title>
        <authorList>
            <person name="Zhang J."/>
            <person name="Kudrna D."/>
            <person name="Lee S."/>
            <person name="Talag J."/>
            <person name="Welchert J."/>
            <person name="Wing R.A."/>
        </authorList>
    </citation>
    <scope>NUCLEOTIDE SEQUENCE [LARGE SCALE GENOMIC DNA]</scope>
</reference>
<feature type="compositionally biased region" description="Basic and acidic residues" evidence="1">
    <location>
        <begin position="502"/>
        <end position="524"/>
    </location>
</feature>
<evidence type="ECO:0000313" key="3">
    <source>
        <dbReference type="Proteomes" id="UP000026962"/>
    </source>
</evidence>
<protein>
    <submittedName>
        <fullName evidence="2">Uncharacterized protein</fullName>
    </submittedName>
</protein>
<feature type="region of interest" description="Disordered" evidence="1">
    <location>
        <begin position="284"/>
        <end position="307"/>
    </location>
</feature>
<dbReference type="OMA" id="KDPTMGD"/>
<feature type="compositionally biased region" description="Polar residues" evidence="1">
    <location>
        <begin position="1160"/>
        <end position="1170"/>
    </location>
</feature>
<feature type="region of interest" description="Disordered" evidence="1">
    <location>
        <begin position="1075"/>
        <end position="1136"/>
    </location>
</feature>
<feature type="compositionally biased region" description="Polar residues" evidence="1">
    <location>
        <begin position="1186"/>
        <end position="1198"/>
    </location>
</feature>
<keyword evidence="3" id="KW-1185">Reference proteome</keyword>
<feature type="compositionally biased region" description="Basic and acidic residues" evidence="1">
    <location>
        <begin position="397"/>
        <end position="417"/>
    </location>
</feature>
<feature type="compositionally biased region" description="Basic residues" evidence="1">
    <location>
        <begin position="535"/>
        <end position="544"/>
    </location>
</feature>
<feature type="region of interest" description="Disordered" evidence="1">
    <location>
        <begin position="1"/>
        <end position="21"/>
    </location>
</feature>